<dbReference type="InterPro" id="IPR036390">
    <property type="entry name" value="WH_DNA-bd_sf"/>
</dbReference>
<proteinExistence type="predicted"/>
<feature type="region of interest" description="Disordered" evidence="2">
    <location>
        <begin position="1"/>
        <end position="35"/>
    </location>
</feature>
<evidence type="ECO:0000256" key="2">
    <source>
        <dbReference type="SAM" id="MobiDB-lite"/>
    </source>
</evidence>
<name>H6SJN7_PARPM</name>
<dbReference type="FunFam" id="1.10.10.10:FF:000026">
    <property type="entry name" value="HTH-type transcriptional regulator IscR"/>
    <property type="match status" value="1"/>
</dbReference>
<dbReference type="GO" id="GO:0003700">
    <property type="term" value="F:DNA-binding transcription factor activity"/>
    <property type="evidence" value="ECO:0007669"/>
    <property type="project" value="TreeGrafter"/>
</dbReference>
<accession>H6SJN7</accession>
<dbReference type="InterPro" id="IPR030489">
    <property type="entry name" value="TR_Rrf2-type_CS"/>
</dbReference>
<dbReference type="GO" id="GO:0005829">
    <property type="term" value="C:cytosol"/>
    <property type="evidence" value="ECO:0007669"/>
    <property type="project" value="TreeGrafter"/>
</dbReference>
<dbReference type="PANTHER" id="PTHR33221">
    <property type="entry name" value="WINGED HELIX-TURN-HELIX TRANSCRIPTIONAL REGULATOR, RRF2 FAMILY"/>
    <property type="match status" value="1"/>
</dbReference>
<dbReference type="Pfam" id="PF02082">
    <property type="entry name" value="Rrf2"/>
    <property type="match status" value="1"/>
</dbReference>
<evidence type="ECO:0000256" key="1">
    <source>
        <dbReference type="ARBA" id="ARBA00023125"/>
    </source>
</evidence>
<dbReference type="PATRIC" id="fig|1150469.3.peg.1774"/>
<dbReference type="Gene3D" id="1.10.10.10">
    <property type="entry name" value="Winged helix-like DNA-binding domain superfamily/Winged helix DNA-binding domain"/>
    <property type="match status" value="1"/>
</dbReference>
<dbReference type="STRING" id="1150469.RSPPHO_01576"/>
<dbReference type="KEGG" id="rpm:RSPPHO_01576"/>
<keyword evidence="1" id="KW-0238">DNA-binding</keyword>
<dbReference type="Proteomes" id="UP000033220">
    <property type="component" value="Chromosome DSM 122"/>
</dbReference>
<reference evidence="3 4" key="1">
    <citation type="submission" date="2012-02" db="EMBL/GenBank/DDBJ databases">
        <title>Shotgun genome sequence of Phaeospirillum photometricum DSM 122.</title>
        <authorList>
            <person name="Duquesne K."/>
            <person name="Sturgis J."/>
        </authorList>
    </citation>
    <scope>NUCLEOTIDE SEQUENCE [LARGE SCALE GENOMIC DNA]</scope>
    <source>
        <strain evidence="4">DSM122</strain>
    </source>
</reference>
<dbReference type="eggNOG" id="COG1959">
    <property type="taxonomic scope" value="Bacteria"/>
</dbReference>
<dbReference type="AlphaFoldDB" id="H6SJN7"/>
<protein>
    <submittedName>
        <fullName evidence="3">Transcriptional regulator, BadM/Rrf2 family</fullName>
    </submittedName>
</protein>
<gene>
    <name evidence="3" type="ORF">RSPPHO_01576</name>
</gene>
<evidence type="ECO:0000313" key="4">
    <source>
        <dbReference type="Proteomes" id="UP000033220"/>
    </source>
</evidence>
<dbReference type="PROSITE" id="PS01332">
    <property type="entry name" value="HTH_RRF2_1"/>
    <property type="match status" value="1"/>
</dbReference>
<dbReference type="InterPro" id="IPR000944">
    <property type="entry name" value="Tscrpt_reg_Rrf2"/>
</dbReference>
<dbReference type="PANTHER" id="PTHR33221:SF5">
    <property type="entry name" value="HTH-TYPE TRANSCRIPTIONAL REGULATOR ISCR"/>
    <property type="match status" value="1"/>
</dbReference>
<dbReference type="EMBL" id="HE663493">
    <property type="protein sequence ID" value="CCG08202.1"/>
    <property type="molecule type" value="Genomic_DNA"/>
</dbReference>
<dbReference type="GO" id="GO:0003677">
    <property type="term" value="F:DNA binding"/>
    <property type="evidence" value="ECO:0007669"/>
    <property type="project" value="UniProtKB-KW"/>
</dbReference>
<dbReference type="HOGENOM" id="CLU_107144_0_1_5"/>
<evidence type="ECO:0000313" key="3">
    <source>
        <dbReference type="EMBL" id="CCG08202.1"/>
    </source>
</evidence>
<dbReference type="PROSITE" id="PS51197">
    <property type="entry name" value="HTH_RRF2_2"/>
    <property type="match status" value="1"/>
</dbReference>
<keyword evidence="4" id="KW-1185">Reference proteome</keyword>
<sequence>MPRLFRFRQEKQNKPPSPRSRSPGTLPGAKAKEETRAMRLSTKGRYAVMAMADLAAHSAGKPVALADIAERQEISLSYLEQLFGRLRKGGLVKSVRGPGGGYLLSRDPHDMRISDIILAVDEPIQTTRCSPGSPAGCHNNKGRCLTHDLWEELANQIYLYLSSVSLEDVTQRRVLGTSGLIADLPLVAAAPTTVQ</sequence>
<dbReference type="SUPFAM" id="SSF46785">
    <property type="entry name" value="Winged helix' DNA-binding domain"/>
    <property type="match status" value="1"/>
</dbReference>
<dbReference type="NCBIfam" id="TIGR00738">
    <property type="entry name" value="rrf2_super"/>
    <property type="match status" value="1"/>
</dbReference>
<organism evidence="3 4">
    <name type="scientific">Pararhodospirillum photometricum DSM 122</name>
    <dbReference type="NCBI Taxonomy" id="1150469"/>
    <lineage>
        <taxon>Bacteria</taxon>
        <taxon>Pseudomonadati</taxon>
        <taxon>Pseudomonadota</taxon>
        <taxon>Alphaproteobacteria</taxon>
        <taxon>Rhodospirillales</taxon>
        <taxon>Rhodospirillaceae</taxon>
        <taxon>Pararhodospirillum</taxon>
    </lineage>
</organism>
<dbReference type="InterPro" id="IPR036388">
    <property type="entry name" value="WH-like_DNA-bd_sf"/>
</dbReference>